<name>A0A401JZ05_9PROT</name>
<gene>
    <name evidence="1" type="ORF">SFMTTN_3401</name>
</gene>
<dbReference type="Proteomes" id="UP000286806">
    <property type="component" value="Unassembled WGS sequence"/>
</dbReference>
<dbReference type="InterPro" id="IPR036249">
    <property type="entry name" value="Thioredoxin-like_sf"/>
</dbReference>
<keyword evidence="2" id="KW-1185">Reference proteome</keyword>
<dbReference type="Gene3D" id="3.40.30.10">
    <property type="entry name" value="Glutaredoxin"/>
    <property type="match status" value="1"/>
</dbReference>
<organism evidence="1 2">
    <name type="scientific">Sulfuriferula multivorans</name>
    <dbReference type="NCBI Taxonomy" id="1559896"/>
    <lineage>
        <taxon>Bacteria</taxon>
        <taxon>Pseudomonadati</taxon>
        <taxon>Pseudomonadota</taxon>
        <taxon>Betaproteobacteria</taxon>
        <taxon>Nitrosomonadales</taxon>
        <taxon>Sulfuricellaceae</taxon>
        <taxon>Sulfuriferula</taxon>
    </lineage>
</organism>
<proteinExistence type="predicted"/>
<sequence length="114" mass="12226">MIGRDGLQLRWIPVGILMPTSAGKAAAILDAKDPLAAFHKNEDEFGPAPKFGGIAETIPSAQATKRLQQNVQLFKQTGMPGVPVMMFREASGKVRIVDGAPSPSLLNEMLRSVK</sequence>
<dbReference type="AlphaFoldDB" id="A0A401JZ05"/>
<dbReference type="SUPFAM" id="SSF52833">
    <property type="entry name" value="Thioredoxin-like"/>
    <property type="match status" value="1"/>
</dbReference>
<protein>
    <submittedName>
        <fullName evidence="1">Thiol:disulfide interchange protein DsbG</fullName>
    </submittedName>
</protein>
<evidence type="ECO:0000313" key="1">
    <source>
        <dbReference type="EMBL" id="GCB02293.1"/>
    </source>
</evidence>
<comment type="caution">
    <text evidence="1">The sequence shown here is derived from an EMBL/GenBank/DDBJ whole genome shotgun (WGS) entry which is preliminary data.</text>
</comment>
<dbReference type="EMBL" id="BGOW01000047">
    <property type="protein sequence ID" value="GCB02293.1"/>
    <property type="molecule type" value="Genomic_DNA"/>
</dbReference>
<evidence type="ECO:0000313" key="2">
    <source>
        <dbReference type="Proteomes" id="UP000286806"/>
    </source>
</evidence>
<accession>A0A401JZ05</accession>
<reference evidence="1 2" key="1">
    <citation type="journal article" date="2019" name="Front. Microbiol.">
        <title>Genomes of Neutrophilic Sulfur-Oxidizing Chemolithoautotrophs Representing 9 Proteobacterial Species From 8 Genera.</title>
        <authorList>
            <person name="Watanabe T."/>
            <person name="Kojima H."/>
            <person name="Umezawa K."/>
            <person name="Hori C."/>
            <person name="Takasuka T.E."/>
            <person name="Kato Y."/>
            <person name="Fukui M."/>
        </authorList>
    </citation>
    <scope>NUCLEOTIDE SEQUENCE [LARGE SCALE GENOMIC DNA]</scope>
    <source>
        <strain evidence="1 2">TTN</strain>
    </source>
</reference>